<reference evidence="2 3" key="1">
    <citation type="submission" date="2019-08" db="EMBL/GenBank/DDBJ databases">
        <title>Deep-cultivation of Planctomycetes and their phenomic and genomic characterization uncovers novel biology.</title>
        <authorList>
            <person name="Wiegand S."/>
            <person name="Jogler M."/>
            <person name="Boedeker C."/>
            <person name="Pinto D."/>
            <person name="Vollmers J."/>
            <person name="Rivas-Marin E."/>
            <person name="Kohn T."/>
            <person name="Peeters S.H."/>
            <person name="Heuer A."/>
            <person name="Rast P."/>
            <person name="Oberbeckmann S."/>
            <person name="Bunk B."/>
            <person name="Jeske O."/>
            <person name="Meyerdierks A."/>
            <person name="Storesund J.E."/>
            <person name="Kallscheuer N."/>
            <person name="Luecker S."/>
            <person name="Lage O.M."/>
            <person name="Pohl T."/>
            <person name="Merkel B.J."/>
            <person name="Hornburger P."/>
            <person name="Mueller R.-W."/>
            <person name="Bruemmer F."/>
            <person name="Labrenz M."/>
            <person name="Spormann A.M."/>
            <person name="Op Den Camp H."/>
            <person name="Overmann J."/>
            <person name="Amann R."/>
            <person name="Jetten M.S.M."/>
            <person name="Mascher T."/>
            <person name="Medema M.H."/>
            <person name="Devos D.P."/>
            <person name="Kaster A.-K."/>
            <person name="Ovreas L."/>
            <person name="Rohde M."/>
            <person name="Galperin M.Y."/>
            <person name="Jogler C."/>
        </authorList>
    </citation>
    <scope>NUCLEOTIDE SEQUENCE [LARGE SCALE GENOMIC DNA]</scope>
    <source>
        <strain evidence="2 3">LF1</strain>
    </source>
</reference>
<protein>
    <submittedName>
        <fullName evidence="2">PhoD-like phosphatase</fullName>
    </submittedName>
</protein>
<dbReference type="RefSeq" id="WP_068265403.1">
    <property type="nucleotide sequence ID" value="NZ_LWSK01000086.1"/>
</dbReference>
<dbReference type="InterPro" id="IPR038607">
    <property type="entry name" value="PhoD-like_sf"/>
</dbReference>
<keyword evidence="1" id="KW-0732">Signal</keyword>
<sequence precursor="true">MKLRSVLLCFATFLGCVAFIAQSAFADGEPEPVQIKHDGKPLLIPDVPRDQVICFALYTVHEETLKLSAHLYPLKANESREVTLEVRPKDSQQAPWVQVAKANVDQHHLAVFRAEDWDTTKTYAYRVTHPGGSEFQGTIRRDPIDKDQVVIAAFTGNSNRDRGDRADIVRNVAAQDPDLLFFSGDQSYDHNRHYAAWLLFGRQFRDIIKDRPTICIPDDHDVGQGNLWGEGGKKSYINGGGDGGYLKSADYVKQVERAQTSNLPDPFDPTPIEQGIGVYYTDLNIGGIDFAIIEDRKFKTGPAGLVPQQGARPDHINDPNYDRDSVDVPEAKLLGDRQLHFLRTWAGDWEGTQMKCVLSQTIFGGGAHLSGKYDGRLLADMDSNGWPQTGRKKALKEMRRGFAVHVAGDQHLATVIHHGVNAWEDAGYSFCVPSIVNYYARWWAPLEKPGQHDPNSPLRYTGRSYDGFGNKLTMKAYANPTTANDNAAGHGIIRFNKSDRTITFECWPRNIDVTAPDAKQYPGWPITISQFDNYARQPMATLPSLTFVGDEDPIVKVTDQRSGELIYALRVKGQKYDPIVFHDSVYTIEVIGKTKSQTFKDLEARPIIPLKNDNGQVAKYENDTPKQLKVQL</sequence>
<dbReference type="CDD" id="cd00838">
    <property type="entry name" value="MPP_superfamily"/>
    <property type="match status" value="1"/>
</dbReference>
<organism evidence="2 3">
    <name type="scientific">Rubripirellula obstinata</name>
    <dbReference type="NCBI Taxonomy" id="406547"/>
    <lineage>
        <taxon>Bacteria</taxon>
        <taxon>Pseudomonadati</taxon>
        <taxon>Planctomycetota</taxon>
        <taxon>Planctomycetia</taxon>
        <taxon>Pirellulales</taxon>
        <taxon>Pirellulaceae</taxon>
        <taxon>Rubripirellula</taxon>
    </lineage>
</organism>
<keyword evidence="3" id="KW-1185">Reference proteome</keyword>
<feature type="signal peptide" evidence="1">
    <location>
        <begin position="1"/>
        <end position="26"/>
    </location>
</feature>
<evidence type="ECO:0000256" key="1">
    <source>
        <dbReference type="SAM" id="SignalP"/>
    </source>
</evidence>
<dbReference type="Gene3D" id="3.60.21.70">
    <property type="entry name" value="PhoD-like phosphatase"/>
    <property type="match status" value="1"/>
</dbReference>
<dbReference type="AlphaFoldDB" id="A0A5B1CQG9"/>
<proteinExistence type="predicted"/>
<dbReference type="EMBL" id="VRLW01000001">
    <property type="protein sequence ID" value="KAA1261880.1"/>
    <property type="molecule type" value="Genomic_DNA"/>
</dbReference>
<dbReference type="InterPro" id="IPR052900">
    <property type="entry name" value="Phospholipid_Metab_Enz"/>
</dbReference>
<gene>
    <name evidence="2" type="ORF">LF1_44410</name>
</gene>
<dbReference type="OrthoDB" id="9761852at2"/>
<dbReference type="InterPro" id="IPR029052">
    <property type="entry name" value="Metallo-depent_PP-like"/>
</dbReference>
<dbReference type="Proteomes" id="UP000322699">
    <property type="component" value="Unassembled WGS sequence"/>
</dbReference>
<evidence type="ECO:0000313" key="3">
    <source>
        <dbReference type="Proteomes" id="UP000322699"/>
    </source>
</evidence>
<feature type="chain" id="PRO_5023072419" evidence="1">
    <location>
        <begin position="27"/>
        <end position="632"/>
    </location>
</feature>
<accession>A0A5B1CQG9</accession>
<dbReference type="PROSITE" id="PS51257">
    <property type="entry name" value="PROKAR_LIPOPROTEIN"/>
    <property type="match status" value="1"/>
</dbReference>
<dbReference type="PANTHER" id="PTHR43606:SF2">
    <property type="entry name" value="ALKALINE PHOSPHATASE FAMILY PROTEIN (AFU_ORTHOLOGUE AFUA_5G03860)"/>
    <property type="match status" value="1"/>
</dbReference>
<dbReference type="SUPFAM" id="SSF56300">
    <property type="entry name" value="Metallo-dependent phosphatases"/>
    <property type="match status" value="1"/>
</dbReference>
<dbReference type="PANTHER" id="PTHR43606">
    <property type="entry name" value="PHOSPHATASE, PUTATIVE (AFU_ORTHOLOGUE AFUA_6G08710)-RELATED"/>
    <property type="match status" value="1"/>
</dbReference>
<evidence type="ECO:0000313" key="2">
    <source>
        <dbReference type="EMBL" id="KAA1261880.1"/>
    </source>
</evidence>
<comment type="caution">
    <text evidence="2">The sequence shown here is derived from an EMBL/GenBank/DDBJ whole genome shotgun (WGS) entry which is preliminary data.</text>
</comment>
<name>A0A5B1CQG9_9BACT</name>